<comment type="similarity">
    <text evidence="1">Belongs to the DprA/Smf family.</text>
</comment>
<dbReference type="GO" id="GO:0009294">
    <property type="term" value="P:DNA-mediated transformation"/>
    <property type="evidence" value="ECO:0007669"/>
    <property type="project" value="InterPro"/>
</dbReference>
<dbReference type="OrthoDB" id="9785707at2"/>
<dbReference type="NCBIfam" id="TIGR00732">
    <property type="entry name" value="dprA"/>
    <property type="match status" value="1"/>
</dbReference>
<sequence>MTAREWLILAALPGLGPRRLAQLTEAAAAWPDGWLAAMPEPARSHLRLWLHHPARSPLQAQLDAALSWEAAADHHHLLTPAHDHWPALLAQIPDPPPVLWASGDLAALAPPGLAIVGSRRPSRDGLHNAQRFGRELAEQGWCVISGMALGVDGAAQQAALDAGGRSVAVLGCGVDVVYPQRHRQLYARLHDEGGLLLAEHPPGTGAHPAFFPRRNRIVTGLSQGVLVVEAAEKSGSLVSARLATEQNREVFAVPGSIHNPQARGCLALIRDGAAMATCVEDILAELGHWVAPSQVLPALAVAGEQDPLLAWLSDRPTPLDALVALSGHDVSDCQLRLLELELEGLATQAVGGWIRLPR</sequence>
<protein>
    <submittedName>
        <fullName evidence="4">DNA-protecting protein DprA</fullName>
    </submittedName>
</protein>
<reference evidence="4 5" key="1">
    <citation type="submission" date="2017-08" db="EMBL/GenBank/DDBJ databases">
        <title>Halomonas alkalisoli sp. nov., isolated from saline alkaline soil.</title>
        <authorList>
            <person name="Wang D."/>
            <person name="Zhang G."/>
        </authorList>
    </citation>
    <scope>NUCLEOTIDE SEQUENCE [LARGE SCALE GENOMIC DNA]</scope>
    <source>
        <strain evidence="4 5">WRN001</strain>
    </source>
</reference>
<dbReference type="RefSeq" id="WP_095622290.1">
    <property type="nucleotide sequence ID" value="NZ_NSKB01000007.1"/>
</dbReference>
<dbReference type="Gene3D" id="1.10.10.10">
    <property type="entry name" value="Winged helix-like DNA-binding domain superfamily/Winged helix DNA-binding domain"/>
    <property type="match status" value="1"/>
</dbReference>
<dbReference type="InterPro" id="IPR036388">
    <property type="entry name" value="WH-like_DNA-bd_sf"/>
</dbReference>
<dbReference type="PANTHER" id="PTHR43022:SF1">
    <property type="entry name" value="PROTEIN SMF"/>
    <property type="match status" value="1"/>
</dbReference>
<dbReference type="AlphaFoldDB" id="A0A2A2ERI7"/>
<dbReference type="Proteomes" id="UP000217771">
    <property type="component" value="Unassembled WGS sequence"/>
</dbReference>
<dbReference type="Pfam" id="PF17782">
    <property type="entry name" value="WHD_DprA"/>
    <property type="match status" value="1"/>
</dbReference>
<comment type="caution">
    <text evidence="4">The sequence shown here is derived from an EMBL/GenBank/DDBJ whole genome shotgun (WGS) entry which is preliminary data.</text>
</comment>
<dbReference type="InterPro" id="IPR041614">
    <property type="entry name" value="DprA_WH"/>
</dbReference>
<evidence type="ECO:0000313" key="4">
    <source>
        <dbReference type="EMBL" id="PAU75094.1"/>
    </source>
</evidence>
<dbReference type="PANTHER" id="PTHR43022">
    <property type="entry name" value="PROTEIN SMF"/>
    <property type="match status" value="1"/>
</dbReference>
<dbReference type="InterPro" id="IPR057666">
    <property type="entry name" value="DrpA_SLOG"/>
</dbReference>
<dbReference type="InterPro" id="IPR003488">
    <property type="entry name" value="DprA"/>
</dbReference>
<evidence type="ECO:0000259" key="2">
    <source>
        <dbReference type="Pfam" id="PF02481"/>
    </source>
</evidence>
<feature type="domain" description="DprA winged helix" evidence="3">
    <location>
        <begin position="297"/>
        <end position="352"/>
    </location>
</feature>
<proteinExistence type="inferred from homology"/>
<organism evidence="4 5">
    <name type="scientific">Halomonas salipaludis</name>
    <dbReference type="NCBI Taxonomy" id="2032625"/>
    <lineage>
        <taxon>Bacteria</taxon>
        <taxon>Pseudomonadati</taxon>
        <taxon>Pseudomonadota</taxon>
        <taxon>Gammaproteobacteria</taxon>
        <taxon>Oceanospirillales</taxon>
        <taxon>Halomonadaceae</taxon>
        <taxon>Halomonas</taxon>
    </lineage>
</organism>
<evidence type="ECO:0000256" key="1">
    <source>
        <dbReference type="ARBA" id="ARBA00006525"/>
    </source>
</evidence>
<dbReference type="Gene3D" id="3.40.50.450">
    <property type="match status" value="1"/>
</dbReference>
<evidence type="ECO:0000259" key="3">
    <source>
        <dbReference type="Pfam" id="PF17782"/>
    </source>
</evidence>
<evidence type="ECO:0000313" key="5">
    <source>
        <dbReference type="Proteomes" id="UP000217771"/>
    </source>
</evidence>
<accession>A0A2A2ERI7</accession>
<dbReference type="EMBL" id="NSKB01000007">
    <property type="protein sequence ID" value="PAU75094.1"/>
    <property type="molecule type" value="Genomic_DNA"/>
</dbReference>
<name>A0A2A2ERI7_9GAMM</name>
<dbReference type="SUPFAM" id="SSF102405">
    <property type="entry name" value="MCP/YpsA-like"/>
    <property type="match status" value="1"/>
</dbReference>
<gene>
    <name evidence="4" type="primary">dprA</name>
    <name evidence="4" type="ORF">CK498_18250</name>
</gene>
<feature type="domain" description="Smf/DprA SLOG" evidence="2">
    <location>
        <begin position="77"/>
        <end position="286"/>
    </location>
</feature>
<keyword evidence="5" id="KW-1185">Reference proteome</keyword>
<dbReference type="Pfam" id="PF02481">
    <property type="entry name" value="DNA_processg_A"/>
    <property type="match status" value="1"/>
</dbReference>